<keyword evidence="3" id="KW-1185">Reference proteome</keyword>
<gene>
    <name evidence="2" type="ORF">LITE_LOCUS50505</name>
</gene>
<keyword evidence="1" id="KW-0812">Transmembrane</keyword>
<evidence type="ECO:0000313" key="2">
    <source>
        <dbReference type="EMBL" id="CAI0625595.1"/>
    </source>
</evidence>
<comment type="caution">
    <text evidence="2">The sequence shown here is derived from an EMBL/GenBank/DDBJ whole genome shotgun (WGS) entry which is preliminary data.</text>
</comment>
<accession>A0AAV0RYH7</accession>
<dbReference type="EMBL" id="CAMGYJ010000011">
    <property type="protein sequence ID" value="CAI0625595.1"/>
    <property type="molecule type" value="Genomic_DNA"/>
</dbReference>
<evidence type="ECO:0000313" key="3">
    <source>
        <dbReference type="Proteomes" id="UP001154282"/>
    </source>
</evidence>
<reference evidence="2" key="1">
    <citation type="submission" date="2022-08" db="EMBL/GenBank/DDBJ databases">
        <authorList>
            <person name="Gutierrez-Valencia J."/>
        </authorList>
    </citation>
    <scope>NUCLEOTIDE SEQUENCE</scope>
</reference>
<dbReference type="AlphaFoldDB" id="A0AAV0RYH7"/>
<protein>
    <submittedName>
        <fullName evidence="2">Uncharacterized protein</fullName>
    </submittedName>
</protein>
<keyword evidence="1" id="KW-1133">Transmembrane helix</keyword>
<sequence>MAAINQWWKDKLTIMSRKDGAKIMYTWTYVVIAIDCSFSIYIYCTYGSGSVVSEKEKEKKERHKCAKCIFSDCSKQ</sequence>
<keyword evidence="1" id="KW-0472">Membrane</keyword>
<dbReference type="Proteomes" id="UP001154282">
    <property type="component" value="Unassembled WGS sequence"/>
</dbReference>
<proteinExistence type="predicted"/>
<name>A0AAV0RYH7_9ROSI</name>
<feature type="transmembrane region" description="Helical" evidence="1">
    <location>
        <begin position="21"/>
        <end position="43"/>
    </location>
</feature>
<evidence type="ECO:0000256" key="1">
    <source>
        <dbReference type="SAM" id="Phobius"/>
    </source>
</evidence>
<organism evidence="2 3">
    <name type="scientific">Linum tenue</name>
    <dbReference type="NCBI Taxonomy" id="586396"/>
    <lineage>
        <taxon>Eukaryota</taxon>
        <taxon>Viridiplantae</taxon>
        <taxon>Streptophyta</taxon>
        <taxon>Embryophyta</taxon>
        <taxon>Tracheophyta</taxon>
        <taxon>Spermatophyta</taxon>
        <taxon>Magnoliopsida</taxon>
        <taxon>eudicotyledons</taxon>
        <taxon>Gunneridae</taxon>
        <taxon>Pentapetalae</taxon>
        <taxon>rosids</taxon>
        <taxon>fabids</taxon>
        <taxon>Malpighiales</taxon>
        <taxon>Linaceae</taxon>
        <taxon>Linum</taxon>
    </lineage>
</organism>